<feature type="compositionally biased region" description="Low complexity" evidence="6">
    <location>
        <begin position="40"/>
        <end position="57"/>
    </location>
</feature>
<proteinExistence type="inferred from homology"/>
<organism evidence="7 8">
    <name type="scientific">Collybia nuda</name>
    <dbReference type="NCBI Taxonomy" id="64659"/>
    <lineage>
        <taxon>Eukaryota</taxon>
        <taxon>Fungi</taxon>
        <taxon>Dikarya</taxon>
        <taxon>Basidiomycota</taxon>
        <taxon>Agaricomycotina</taxon>
        <taxon>Agaricomycetes</taxon>
        <taxon>Agaricomycetidae</taxon>
        <taxon>Agaricales</taxon>
        <taxon>Tricholomatineae</taxon>
        <taxon>Clitocybaceae</taxon>
        <taxon>Collybia</taxon>
    </lineage>
</organism>
<name>A0A9P5Y4U7_9AGAR</name>
<keyword evidence="8" id="KW-1185">Reference proteome</keyword>
<dbReference type="AlphaFoldDB" id="A0A9P5Y4U7"/>
<keyword evidence="3" id="KW-0106">Calcium</keyword>
<feature type="compositionally biased region" description="Pro residues" evidence="6">
    <location>
        <begin position="22"/>
        <end position="32"/>
    </location>
</feature>
<accession>A0A9P5Y4U7</accession>
<dbReference type="PRINTS" id="PR00196">
    <property type="entry name" value="ANNEXIN"/>
</dbReference>
<keyword evidence="5" id="KW-0111">Calcium/phospholipid-binding</keyword>
<dbReference type="PANTHER" id="PTHR10502">
    <property type="entry name" value="ANNEXIN"/>
    <property type="match status" value="1"/>
</dbReference>
<dbReference type="SUPFAM" id="SSF47874">
    <property type="entry name" value="Annexin"/>
    <property type="match status" value="1"/>
</dbReference>
<evidence type="ECO:0000256" key="3">
    <source>
        <dbReference type="ARBA" id="ARBA00022837"/>
    </source>
</evidence>
<evidence type="ECO:0000256" key="6">
    <source>
        <dbReference type="SAM" id="MobiDB-lite"/>
    </source>
</evidence>
<evidence type="ECO:0000313" key="8">
    <source>
        <dbReference type="Proteomes" id="UP000807353"/>
    </source>
</evidence>
<evidence type="ECO:0000256" key="5">
    <source>
        <dbReference type="ARBA" id="ARBA00023302"/>
    </source>
</evidence>
<dbReference type="GO" id="GO:0005886">
    <property type="term" value="C:plasma membrane"/>
    <property type="evidence" value="ECO:0007669"/>
    <property type="project" value="TreeGrafter"/>
</dbReference>
<sequence>MAYQHQQTGGPPPVNASSYPGYGPPPPIPPNHPTAGYQGGYAPPQGGYTAPPGQYPGSYAPPHGPPAGQSPYPPTPLYDAPQTYPDYPPAPQFQGPPQGYYPPPQAPLWYLGSPIPDPFAPPAQYGVQKVPGYDPISDCEAIRKATKGFGTNDSMLITTLIPLSALKMDALAECFMSRVGKKLSTVIESETSSYFRMGLMGLVAGPLGWDVDLAYQALAGVGTNEALLTEIILGRPSSEVRLLANAYRHKYKRDLEDMIRGDLSGKTERMFVMALNANRPLDNMPVNQAEVARDVETLYRAGQAKLGTDEMAFCDILINRSQAHIAAVIGMYGNKHRSLSKVIKSEFSGHMRAGLLYIVEGAKPKRDGQGIWRDAKLIDQAMVGLGTKDKQLVWRIVRAQWDPRRMEAIKEAYLSRTKKKLDIRVASETSGSYKKLMVALVNSAAVKK</sequence>
<evidence type="ECO:0000256" key="4">
    <source>
        <dbReference type="ARBA" id="ARBA00023216"/>
    </source>
</evidence>
<reference evidence="7" key="1">
    <citation type="submission" date="2020-11" db="EMBL/GenBank/DDBJ databases">
        <authorList>
            <consortium name="DOE Joint Genome Institute"/>
            <person name="Ahrendt S."/>
            <person name="Riley R."/>
            <person name="Andreopoulos W."/>
            <person name="Labutti K."/>
            <person name="Pangilinan J."/>
            <person name="Ruiz-Duenas F.J."/>
            <person name="Barrasa J.M."/>
            <person name="Sanchez-Garcia M."/>
            <person name="Camarero S."/>
            <person name="Miyauchi S."/>
            <person name="Serrano A."/>
            <person name="Linde D."/>
            <person name="Babiker R."/>
            <person name="Drula E."/>
            <person name="Ayuso-Fernandez I."/>
            <person name="Pacheco R."/>
            <person name="Padilla G."/>
            <person name="Ferreira P."/>
            <person name="Barriuso J."/>
            <person name="Kellner H."/>
            <person name="Castanera R."/>
            <person name="Alfaro M."/>
            <person name="Ramirez L."/>
            <person name="Pisabarro A.G."/>
            <person name="Kuo A."/>
            <person name="Tritt A."/>
            <person name="Lipzen A."/>
            <person name="He G."/>
            <person name="Yan M."/>
            <person name="Ng V."/>
            <person name="Cullen D."/>
            <person name="Martin F."/>
            <person name="Rosso M.-N."/>
            <person name="Henrissat B."/>
            <person name="Hibbett D."/>
            <person name="Martinez A.T."/>
            <person name="Grigoriev I.V."/>
        </authorList>
    </citation>
    <scope>NUCLEOTIDE SEQUENCE</scope>
    <source>
        <strain evidence="7">CBS 247.69</strain>
    </source>
</reference>
<dbReference type="FunFam" id="1.10.220.10:FF:000002">
    <property type="entry name" value="Annexin"/>
    <property type="match status" value="1"/>
</dbReference>
<dbReference type="GO" id="GO:0005544">
    <property type="term" value="F:calcium-dependent phospholipid binding"/>
    <property type="evidence" value="ECO:0007669"/>
    <property type="project" value="UniProtKB-KW"/>
</dbReference>
<dbReference type="Gene3D" id="1.10.220.10">
    <property type="entry name" value="Annexin"/>
    <property type="match status" value="4"/>
</dbReference>
<dbReference type="InterPro" id="IPR018502">
    <property type="entry name" value="Annexin_repeat"/>
</dbReference>
<dbReference type="GO" id="GO:0005737">
    <property type="term" value="C:cytoplasm"/>
    <property type="evidence" value="ECO:0007669"/>
    <property type="project" value="TreeGrafter"/>
</dbReference>
<dbReference type="GO" id="GO:0001786">
    <property type="term" value="F:phosphatidylserine binding"/>
    <property type="evidence" value="ECO:0007669"/>
    <property type="project" value="TreeGrafter"/>
</dbReference>
<dbReference type="InterPro" id="IPR001464">
    <property type="entry name" value="Annexin"/>
</dbReference>
<dbReference type="Pfam" id="PF00191">
    <property type="entry name" value="Annexin"/>
    <property type="match status" value="4"/>
</dbReference>
<protein>
    <recommendedName>
        <fullName evidence="9">Annexin</fullName>
    </recommendedName>
</protein>
<comment type="caution">
    <text evidence="7">The sequence shown here is derived from an EMBL/GenBank/DDBJ whole genome shotgun (WGS) entry which is preliminary data.</text>
</comment>
<dbReference type="PROSITE" id="PS51897">
    <property type="entry name" value="ANNEXIN_2"/>
    <property type="match status" value="3"/>
</dbReference>
<dbReference type="OrthoDB" id="37886at2759"/>
<keyword evidence="2" id="KW-0677">Repeat</keyword>
<dbReference type="PANTHER" id="PTHR10502:SF102">
    <property type="entry name" value="ANNEXIN B11"/>
    <property type="match status" value="1"/>
</dbReference>
<evidence type="ECO:0000256" key="1">
    <source>
        <dbReference type="ARBA" id="ARBA00007831"/>
    </source>
</evidence>
<dbReference type="SMART" id="SM00335">
    <property type="entry name" value="ANX"/>
    <property type="match status" value="4"/>
</dbReference>
<gene>
    <name evidence="7" type="ORF">BDZ94DRAFT_1367942</name>
</gene>
<comment type="similarity">
    <text evidence="1">Belongs to the annexin family.</text>
</comment>
<feature type="region of interest" description="Disordered" evidence="6">
    <location>
        <begin position="1"/>
        <end position="96"/>
    </location>
</feature>
<dbReference type="Proteomes" id="UP000807353">
    <property type="component" value="Unassembled WGS sequence"/>
</dbReference>
<dbReference type="EMBL" id="MU150274">
    <property type="protein sequence ID" value="KAF9462254.1"/>
    <property type="molecule type" value="Genomic_DNA"/>
</dbReference>
<dbReference type="InterPro" id="IPR037104">
    <property type="entry name" value="Annexin_sf"/>
</dbReference>
<evidence type="ECO:0008006" key="9">
    <source>
        <dbReference type="Google" id="ProtNLM"/>
    </source>
</evidence>
<dbReference type="GO" id="GO:0005509">
    <property type="term" value="F:calcium ion binding"/>
    <property type="evidence" value="ECO:0007669"/>
    <property type="project" value="InterPro"/>
</dbReference>
<keyword evidence="4" id="KW-0041">Annexin</keyword>
<dbReference type="GO" id="GO:0005634">
    <property type="term" value="C:nucleus"/>
    <property type="evidence" value="ECO:0007669"/>
    <property type="project" value="TreeGrafter"/>
</dbReference>
<evidence type="ECO:0000256" key="2">
    <source>
        <dbReference type="ARBA" id="ARBA00022737"/>
    </source>
</evidence>
<evidence type="ECO:0000313" key="7">
    <source>
        <dbReference type="EMBL" id="KAF9462254.1"/>
    </source>
</evidence>
<dbReference type="GO" id="GO:0012506">
    <property type="term" value="C:vesicle membrane"/>
    <property type="evidence" value="ECO:0007669"/>
    <property type="project" value="TreeGrafter"/>
</dbReference>